<keyword evidence="1" id="KW-1133">Transmembrane helix</keyword>
<keyword evidence="1" id="KW-0812">Transmembrane</keyword>
<evidence type="ECO:0000313" key="2">
    <source>
        <dbReference type="EMBL" id="PMS15614.1"/>
    </source>
</evidence>
<organism evidence="2 3">
    <name type="scientific">Trinickia dabaoshanensis</name>
    <dbReference type="NCBI Taxonomy" id="564714"/>
    <lineage>
        <taxon>Bacteria</taxon>
        <taxon>Pseudomonadati</taxon>
        <taxon>Pseudomonadota</taxon>
        <taxon>Betaproteobacteria</taxon>
        <taxon>Burkholderiales</taxon>
        <taxon>Burkholderiaceae</taxon>
        <taxon>Trinickia</taxon>
    </lineage>
</organism>
<name>A0A2N7VER7_9BURK</name>
<keyword evidence="3" id="KW-1185">Reference proteome</keyword>
<reference evidence="2 3" key="1">
    <citation type="submission" date="2018-01" db="EMBL/GenBank/DDBJ databases">
        <title>Whole genome analyses suggest that Burkholderia sensu lato contains two further novel genera in the rhizoxinica-symbiotica group Mycetohabitans gen. nov., and Trinickia gen. nov.: implications for the evolution of diazotrophy and nodulation in the Burkholderiaceae.</title>
        <authorList>
            <person name="Estrada-de los Santos P."/>
            <person name="Palmer M."/>
            <person name="Chavez-Ramirez B."/>
            <person name="Beukes C."/>
            <person name="Steenkamp E.T."/>
            <person name="Hirsch A.M."/>
            <person name="Manyaka P."/>
            <person name="Maluk M."/>
            <person name="Lafos M."/>
            <person name="Crook M."/>
            <person name="Gross E."/>
            <person name="Simon M.F."/>
            <person name="Bueno dos Reis Junior F."/>
            <person name="Poole P.S."/>
            <person name="Venter S.N."/>
            <person name="James E.K."/>
        </authorList>
    </citation>
    <scope>NUCLEOTIDE SEQUENCE [LARGE SCALE GENOMIC DNA]</scope>
    <source>
        <strain evidence="2 3">GIMN1.004</strain>
    </source>
</reference>
<gene>
    <name evidence="2" type="ORF">C0Z18_26745</name>
</gene>
<dbReference type="AlphaFoldDB" id="A0A2N7VER7"/>
<evidence type="ECO:0000256" key="1">
    <source>
        <dbReference type="SAM" id="Phobius"/>
    </source>
</evidence>
<accession>A0A2N7VER7</accession>
<protein>
    <submittedName>
        <fullName evidence="2">Uncharacterized protein</fullName>
    </submittedName>
</protein>
<evidence type="ECO:0000313" key="3">
    <source>
        <dbReference type="Proteomes" id="UP000235616"/>
    </source>
</evidence>
<feature type="transmembrane region" description="Helical" evidence="1">
    <location>
        <begin position="68"/>
        <end position="93"/>
    </location>
</feature>
<proteinExistence type="predicted"/>
<sequence length="103" mass="11414">MGRRVGSCRTEPRMKHALLILRRALTPRSVLVMAGTMALQYVWLSSVVGRFPAFDARVTPHVPSLDSIETAVCVVFVGGQIPVIIAGIIDGFLQWLRPGRWRS</sequence>
<dbReference type="EMBL" id="PNYA01000030">
    <property type="protein sequence ID" value="PMS15614.1"/>
    <property type="molecule type" value="Genomic_DNA"/>
</dbReference>
<keyword evidence="1" id="KW-0472">Membrane</keyword>
<dbReference type="Proteomes" id="UP000235616">
    <property type="component" value="Unassembled WGS sequence"/>
</dbReference>
<comment type="caution">
    <text evidence="2">The sequence shown here is derived from an EMBL/GenBank/DDBJ whole genome shotgun (WGS) entry which is preliminary data.</text>
</comment>
<feature type="transmembrane region" description="Helical" evidence="1">
    <location>
        <begin position="30"/>
        <end position="48"/>
    </location>
</feature>